<dbReference type="EMBL" id="CM047907">
    <property type="protein sequence ID" value="KAJ0084548.1"/>
    <property type="molecule type" value="Genomic_DNA"/>
</dbReference>
<protein>
    <submittedName>
        <fullName evidence="1">Uncharacterized protein</fullName>
    </submittedName>
</protein>
<gene>
    <name evidence="1" type="ORF">Patl1_31070</name>
</gene>
<comment type="caution">
    <text evidence="1">The sequence shown here is derived from an EMBL/GenBank/DDBJ whole genome shotgun (WGS) entry which is preliminary data.</text>
</comment>
<evidence type="ECO:0000313" key="2">
    <source>
        <dbReference type="Proteomes" id="UP001164250"/>
    </source>
</evidence>
<sequence>MVLVVYCFKIFLSLHCISCAGDSTPAKMFERTANLANNQIINYRCDPTEKWLVLIGIAPGPTERPSLVKGSMQLFSVDQQRSQALEAHAASFATIKVPGNENPSLLISFASKSFNAGQVTSKLHIIELGAQPGKAAFTKKQADLFFPTDFADDFPVAIQMSQKYGLIYVITKQGLLFVYDLETATAVYRNRISPDSIFLTTEAPSVGGFYAINRRGQVLLATVNDTTIIPFVSGQLKNPELAVSLAKKGNLPGAENLVVQRFQELFSEAKYKEAAELAAESPQGLLRTPETVAKFQSIPVQAGQPPPLLQYFGTLLTKGKLNAFESLELSRLVVNQNKKNLLENWLAEDKLECTEDLGDLVKTLDNDLALKIYVKARATPKVVAAFAERKEFDKILIYSKQVGYTPDYLFLLKTILRSDPQAAVNFALMISQMEGGCPVDYNTMADLFLQRNLIREATAFLLDVLKPNLPEHGDLQTKVLEINLVTFPNVADAILANGMFSHYDCPRIAQLCEKAGLYIRALQHYTELPDIKRVIVNTHAIEPQSLVEFFGTLSKEWTLECMKDLLLVNLKENLQIIVQTAKEYCEQLGVDACVKLFEQFKSYEGLYFFLGSYLSSSEDTEIHFKYVEAAAKTGQIKEVERVTRESNFYDPEKTKNFLMEAKLPDARPLINVCDRFGFVPDLTHYLYVNNMLRYIEGYVQKVNPGNAPLVVGQLIDDECPEDFIKGLILSVRSLLPVEPLVEECEKRNRLRLITQFLEHLVSEGSQDVHVHNALGKIIIDSNNDPEHFLMTNPHYDHRVVGKFCEKRDPTLAVVAYRRGQCDDELINVTNKNSLFKLQARYVVERMDEDLWEKFLTPDNEYRRQLIDQVVSNALPESKSPEQVSAAVKAFMTADLPHELIELLEKIVLQNSAFSGNFNLQNLLILTAIKADPSRVMDYINRLNNFDGPAVGQVAVEAQLYEEAFSIFKKFNLNVQAVHVLLDNIRSIDRAVEYAFRVEEDVVWSQVAKAQLREGLVSDAIESFIRADDATQFLDVIKAAEDGNVYHDLVRYLLMVRQKSKEPKVDSELIYAYAKIDRLEEIEEFILMPNVANLPNVGDRLYDEALYEAAKIIFAVTSNWAKLAVTLVKLKQFQGAVDAARKANSPKTWKEVCFACVDAEEFRLAQICGLNIIIQVDDLEQVSEYYQNRGYFNELISLMESGLGLERAHMGIFTELGVLYARYRAGKLMEHIKLFSTRLNIPKLIRACDEQQHWKELTYLYIQYDEFDNAATTIMNHSPEAWEHMQFKDVIVKVASVEIYYKAVYFYLQEHPDLINDLLNVLALRIDHTRVVDIMRKAGHLCLVKPYMVAVQSNNVSAVNEALNEIYVEEEEYERLRESIDMHDNFDLIGLAQKIEKHELLEMRRVAAEIYKKAGRWKQSIALSKKDNIYKDAMQTCSQSGDRELSEELLVYFIEQGKKECFASCLFVCYDLISPDVALEFAWRHKMIDFSFPYLLQFIREYTSKVDELVKHKLNALDEVKTKEKEEKDIVAQQNMHAQLLPLALPAPPMPGMGGPGMGVGFVPPQPPPAMGGIGMPPMPPYGMPLMRSF</sequence>
<dbReference type="Proteomes" id="UP001164250">
    <property type="component" value="Chromosome 11"/>
</dbReference>
<organism evidence="1 2">
    <name type="scientific">Pistacia atlantica</name>
    <dbReference type="NCBI Taxonomy" id="434234"/>
    <lineage>
        <taxon>Eukaryota</taxon>
        <taxon>Viridiplantae</taxon>
        <taxon>Streptophyta</taxon>
        <taxon>Embryophyta</taxon>
        <taxon>Tracheophyta</taxon>
        <taxon>Spermatophyta</taxon>
        <taxon>Magnoliopsida</taxon>
        <taxon>eudicotyledons</taxon>
        <taxon>Gunneridae</taxon>
        <taxon>Pentapetalae</taxon>
        <taxon>rosids</taxon>
        <taxon>malvids</taxon>
        <taxon>Sapindales</taxon>
        <taxon>Anacardiaceae</taxon>
        <taxon>Pistacia</taxon>
    </lineage>
</organism>
<accession>A0ACC1ADV6</accession>
<reference evidence="2" key="1">
    <citation type="journal article" date="2023" name="G3 (Bethesda)">
        <title>Genome assembly and association tests identify interacting loci associated with vigor, precocity, and sex in interspecific pistachio rootstocks.</title>
        <authorList>
            <person name="Palmer W."/>
            <person name="Jacygrad E."/>
            <person name="Sagayaradj S."/>
            <person name="Cavanaugh K."/>
            <person name="Han R."/>
            <person name="Bertier L."/>
            <person name="Beede B."/>
            <person name="Kafkas S."/>
            <person name="Golino D."/>
            <person name="Preece J."/>
            <person name="Michelmore R."/>
        </authorList>
    </citation>
    <scope>NUCLEOTIDE SEQUENCE [LARGE SCALE GENOMIC DNA]</scope>
</reference>
<proteinExistence type="predicted"/>
<keyword evidence="2" id="KW-1185">Reference proteome</keyword>
<name>A0ACC1ADV6_9ROSI</name>
<evidence type="ECO:0000313" key="1">
    <source>
        <dbReference type="EMBL" id="KAJ0084548.1"/>
    </source>
</evidence>